<organism evidence="1">
    <name type="scientific">Malaco herpesvirus 4</name>
    <dbReference type="NCBI Taxonomy" id="3031800"/>
    <lineage>
        <taxon>Viruses</taxon>
        <taxon>Duplodnaviria</taxon>
        <taxon>Heunggongvirae</taxon>
        <taxon>Peploviricota</taxon>
        <taxon>Herviviricetes</taxon>
        <taxon>Herpesvirales</taxon>
        <taxon>Malacoherpesviridae</taxon>
    </lineage>
</organism>
<reference evidence="1" key="2">
    <citation type="submission" date="2023-01" db="EMBL/GenBank/DDBJ databases">
        <authorList>
            <person name="Rosani U."/>
            <person name="Delmont T.O."/>
            <person name="Gaia M."/>
            <person name="Krupovic M."/>
        </authorList>
    </citation>
    <scope>NUCLEOTIDE SEQUENCE</scope>
    <source>
        <strain evidence="1">MalacoHV4/Med/2018 155</strain>
    </source>
</reference>
<protein>
    <submittedName>
        <fullName evidence="1">ORF66</fullName>
    </submittedName>
</protein>
<reference evidence="1" key="1">
    <citation type="journal article" date="2023" name="Front. Mar. Sci.">
        <title>Tracing the invertebrate herpesviruses in the global sequence datasets.</title>
        <authorList>
            <person name="Rosani U."/>
            <person name="Gaia M."/>
            <person name="Delmont T.O."/>
            <person name="Krupovic M."/>
        </authorList>
    </citation>
    <scope>NUCLEOTIDE SEQUENCE</scope>
    <source>
        <strain evidence="1">MalacoHV4/Med/2018 155</strain>
    </source>
</reference>
<sequence>MKMNIPTGLFRRGQLRSLYCTNLLHDMRIMRMFGQTCFTVRVCHVIMLSSFDAFSDNCWYYMSDSLGNCRSKFLWNQRVPYFAKYPISFMWNRFLMRSLHFNLSSLSYKSCLTISLFSNFIIFFTNNLLIVTIEEIMSQFPREREARVLCIRMPRRKQTVDYTFTDFLVHGPLFNL</sequence>
<dbReference type="EMBL" id="BK063083">
    <property type="protein sequence ID" value="DBA11680.1"/>
    <property type="molecule type" value="Genomic_DNA"/>
</dbReference>
<accession>A0AA48P8B0</accession>
<proteinExistence type="predicted"/>
<name>A0AA48P8B0_9VIRU</name>
<evidence type="ECO:0000313" key="1">
    <source>
        <dbReference type="EMBL" id="DBA11680.1"/>
    </source>
</evidence>